<accession>A0ABU7K9W6</accession>
<dbReference type="CDD" id="cd07247">
    <property type="entry name" value="SgaA_N_like"/>
    <property type="match status" value="2"/>
</dbReference>
<dbReference type="Proteomes" id="UP001356095">
    <property type="component" value="Unassembled WGS sequence"/>
</dbReference>
<evidence type="ECO:0000259" key="1">
    <source>
        <dbReference type="PROSITE" id="PS51819"/>
    </source>
</evidence>
<proteinExistence type="predicted"/>
<name>A0ABU7K9W6_9ACTN</name>
<dbReference type="InterPro" id="IPR004360">
    <property type="entry name" value="Glyas_Fos-R_dOase_dom"/>
</dbReference>
<protein>
    <submittedName>
        <fullName evidence="2">VOC family protein</fullName>
    </submittedName>
</protein>
<keyword evidence="3" id="KW-1185">Reference proteome</keyword>
<dbReference type="PANTHER" id="PTHR33993">
    <property type="entry name" value="GLYOXALASE-RELATED"/>
    <property type="match status" value="1"/>
</dbReference>
<evidence type="ECO:0000313" key="2">
    <source>
        <dbReference type="EMBL" id="MEE2039034.1"/>
    </source>
</evidence>
<sequence length="262" mass="27375">MITNHFTPGSPCWLELAAPDVGAAAAFYREVFGWTDTSAGPNTGGYRFARLAGNNVGGLGPLMEEGEQPSWTVYFAVPDAGAAAHAVRRLGGTVLVEPLDVMGLGWMAHFLDPQGGHFAVWQEGTFAGFDAADRPGSLCWLDLWTPDGAGARSFYGGLFGWAFRNFALAGADEYTLVGPEGTGKESVHGGIMPVDPARLSDAAGTALWIPVFRVDDCDAAVARVGDAGGQVYTEPEDTPGVGRIANCADPFGAGFMVLGPSE</sequence>
<dbReference type="InterPro" id="IPR041581">
    <property type="entry name" value="Glyoxalase_6"/>
</dbReference>
<reference evidence="2 3" key="1">
    <citation type="submission" date="2023-08" db="EMBL/GenBank/DDBJ databases">
        <authorList>
            <person name="Girao M."/>
            <person name="Carvalho M.F."/>
        </authorList>
    </citation>
    <scope>NUCLEOTIDE SEQUENCE [LARGE SCALE GENOMIC DNA]</scope>
    <source>
        <strain evidence="2 3">CT-R113</strain>
    </source>
</reference>
<dbReference type="PROSITE" id="PS51819">
    <property type="entry name" value="VOC"/>
    <property type="match status" value="2"/>
</dbReference>
<dbReference type="InterPro" id="IPR029068">
    <property type="entry name" value="Glyas_Bleomycin-R_OHBP_Dase"/>
</dbReference>
<dbReference type="EMBL" id="JAUZMY010000017">
    <property type="protein sequence ID" value="MEE2039034.1"/>
    <property type="molecule type" value="Genomic_DNA"/>
</dbReference>
<gene>
    <name evidence="2" type="ORF">Q8791_17605</name>
</gene>
<dbReference type="Pfam" id="PF18029">
    <property type="entry name" value="Glyoxalase_6"/>
    <property type="match status" value="1"/>
</dbReference>
<dbReference type="Gene3D" id="3.10.180.10">
    <property type="entry name" value="2,3-Dihydroxybiphenyl 1,2-Dioxygenase, domain 1"/>
    <property type="match status" value="2"/>
</dbReference>
<comment type="caution">
    <text evidence="2">The sequence shown here is derived from an EMBL/GenBank/DDBJ whole genome shotgun (WGS) entry which is preliminary data.</text>
</comment>
<dbReference type="Pfam" id="PF00903">
    <property type="entry name" value="Glyoxalase"/>
    <property type="match status" value="1"/>
</dbReference>
<dbReference type="PANTHER" id="PTHR33993:SF10">
    <property type="entry name" value="CONSERVED PROTEIN"/>
    <property type="match status" value="1"/>
</dbReference>
<feature type="domain" description="VOC" evidence="1">
    <location>
        <begin position="137"/>
        <end position="260"/>
    </location>
</feature>
<feature type="domain" description="VOC" evidence="1">
    <location>
        <begin position="10"/>
        <end position="123"/>
    </location>
</feature>
<organism evidence="2 3">
    <name type="scientific">Nocardiopsis codii</name>
    <dbReference type="NCBI Taxonomy" id="3065942"/>
    <lineage>
        <taxon>Bacteria</taxon>
        <taxon>Bacillati</taxon>
        <taxon>Actinomycetota</taxon>
        <taxon>Actinomycetes</taxon>
        <taxon>Streptosporangiales</taxon>
        <taxon>Nocardiopsidaceae</taxon>
        <taxon>Nocardiopsis</taxon>
    </lineage>
</organism>
<dbReference type="InterPro" id="IPR052164">
    <property type="entry name" value="Anthracycline_SecMetBiosynth"/>
</dbReference>
<evidence type="ECO:0000313" key="3">
    <source>
        <dbReference type="Proteomes" id="UP001356095"/>
    </source>
</evidence>
<dbReference type="RefSeq" id="WP_330092813.1">
    <property type="nucleotide sequence ID" value="NZ_JAUZMY010000017.1"/>
</dbReference>
<dbReference type="InterPro" id="IPR037523">
    <property type="entry name" value="VOC_core"/>
</dbReference>
<dbReference type="SUPFAM" id="SSF54593">
    <property type="entry name" value="Glyoxalase/Bleomycin resistance protein/Dihydroxybiphenyl dioxygenase"/>
    <property type="match status" value="2"/>
</dbReference>